<evidence type="ECO:0000256" key="1">
    <source>
        <dbReference type="ARBA" id="ARBA00023239"/>
    </source>
</evidence>
<dbReference type="InterPro" id="IPR032465">
    <property type="entry name" value="ACMSD"/>
</dbReference>
<dbReference type="GO" id="GO:0019748">
    <property type="term" value="P:secondary metabolic process"/>
    <property type="evidence" value="ECO:0007669"/>
    <property type="project" value="TreeGrafter"/>
</dbReference>
<evidence type="ECO:0000259" key="2">
    <source>
        <dbReference type="Pfam" id="PF04909"/>
    </source>
</evidence>
<feature type="domain" description="Amidohydrolase-related" evidence="2">
    <location>
        <begin position="70"/>
        <end position="375"/>
    </location>
</feature>
<dbReference type="SUPFAM" id="SSF51556">
    <property type="entry name" value="Metallo-dependent hydrolases"/>
    <property type="match status" value="1"/>
</dbReference>
<gene>
    <name evidence="3" type="ORF">UFOPK1835_01412</name>
</gene>
<evidence type="ECO:0000313" key="3">
    <source>
        <dbReference type="EMBL" id="CAB4616091.1"/>
    </source>
</evidence>
<keyword evidence="1" id="KW-0456">Lyase</keyword>
<proteinExistence type="predicted"/>
<dbReference type="GO" id="GO:0016787">
    <property type="term" value="F:hydrolase activity"/>
    <property type="evidence" value="ECO:0007669"/>
    <property type="project" value="InterPro"/>
</dbReference>
<dbReference type="GO" id="GO:0016831">
    <property type="term" value="F:carboxy-lyase activity"/>
    <property type="evidence" value="ECO:0007669"/>
    <property type="project" value="InterPro"/>
</dbReference>
<accession>A0A6J6HQ66</accession>
<dbReference type="PANTHER" id="PTHR21240:SF28">
    <property type="entry name" value="ISO-OROTATE DECARBOXYLASE (EUROFUNG)"/>
    <property type="match status" value="1"/>
</dbReference>
<reference evidence="3" key="1">
    <citation type="submission" date="2020-05" db="EMBL/GenBank/DDBJ databases">
        <authorList>
            <person name="Chiriac C."/>
            <person name="Salcher M."/>
            <person name="Ghai R."/>
            <person name="Kavagutti S V."/>
        </authorList>
    </citation>
    <scope>NUCLEOTIDE SEQUENCE</scope>
</reference>
<sequence>MNAEDLILISVDDHIAEPADMFDAHVPAKYKDKAPRVVTDDNGIQQWWYGDLKGRNLGLNAVAGKPPEMYNIDASRYDQMRPGCFDVHERVRDMNAGGQLAGLNFPNFTGFSGQVLNQGPDRALNEVMIRAYNDWHVDEWCGAYPDRFIPCGILPLFDVDKAAAEVRRLAAKGVHAVTFSENPEALNMPSIHSGEWDPLFAACVESDTVLCCHLGSSSRSAMTSSDAPAGVAMSVSSAATIYTLMDLVWATFWERFPTLKFSLTEGDIGWIPYFMWRAEHVNDRHKGWINHDFSKTGGPMQIFNDHILVCFIKETVGPELIDHFNLDNVFWESDYPHSDGTWPHAPEEVIKTLDGLSDAQINKISHENAMAHYHFDPFVNRTREQCTAGALRAESPDVDLVTRVGRPADERDLASWKNIIAGKR</sequence>
<name>A0A6J6HQ66_9ZZZZ</name>
<organism evidence="3">
    <name type="scientific">freshwater metagenome</name>
    <dbReference type="NCBI Taxonomy" id="449393"/>
    <lineage>
        <taxon>unclassified sequences</taxon>
        <taxon>metagenomes</taxon>
        <taxon>ecological metagenomes</taxon>
    </lineage>
</organism>
<dbReference type="InterPro" id="IPR006680">
    <property type="entry name" value="Amidohydro-rel"/>
</dbReference>
<protein>
    <submittedName>
        <fullName evidence="3">Unannotated protein</fullName>
    </submittedName>
</protein>
<dbReference type="Gene3D" id="3.20.20.140">
    <property type="entry name" value="Metal-dependent hydrolases"/>
    <property type="match status" value="1"/>
</dbReference>
<dbReference type="PANTHER" id="PTHR21240">
    <property type="entry name" value="2-AMINO-3-CARBOXYLMUCONATE-6-SEMIALDEHYDE DECARBOXYLASE"/>
    <property type="match status" value="1"/>
</dbReference>
<dbReference type="InterPro" id="IPR032466">
    <property type="entry name" value="Metal_Hydrolase"/>
</dbReference>
<dbReference type="AlphaFoldDB" id="A0A6J6HQ66"/>
<dbReference type="GO" id="GO:0005737">
    <property type="term" value="C:cytoplasm"/>
    <property type="evidence" value="ECO:0007669"/>
    <property type="project" value="TreeGrafter"/>
</dbReference>
<dbReference type="Pfam" id="PF04909">
    <property type="entry name" value="Amidohydro_2"/>
    <property type="match status" value="1"/>
</dbReference>
<dbReference type="EMBL" id="CAEZUP010000064">
    <property type="protein sequence ID" value="CAB4616091.1"/>
    <property type="molecule type" value="Genomic_DNA"/>
</dbReference>